<keyword evidence="2" id="KW-1185">Reference proteome</keyword>
<dbReference type="VEuPathDB" id="VectorBase:AMEM21_011371"/>
<dbReference type="Proteomes" id="UP000075903">
    <property type="component" value="Unassembled WGS sequence"/>
</dbReference>
<organism evidence="1 2">
    <name type="scientific">Anopheles merus</name>
    <name type="common">Mosquito</name>
    <dbReference type="NCBI Taxonomy" id="30066"/>
    <lineage>
        <taxon>Eukaryota</taxon>
        <taxon>Metazoa</taxon>
        <taxon>Ecdysozoa</taxon>
        <taxon>Arthropoda</taxon>
        <taxon>Hexapoda</taxon>
        <taxon>Insecta</taxon>
        <taxon>Pterygota</taxon>
        <taxon>Neoptera</taxon>
        <taxon>Endopterygota</taxon>
        <taxon>Diptera</taxon>
        <taxon>Nematocera</taxon>
        <taxon>Culicoidea</taxon>
        <taxon>Culicidae</taxon>
        <taxon>Anophelinae</taxon>
        <taxon>Anopheles</taxon>
    </lineage>
</organism>
<protein>
    <submittedName>
        <fullName evidence="1">Uncharacterized protein</fullName>
    </submittedName>
</protein>
<accession>A0A182VHX4</accession>
<evidence type="ECO:0000313" key="2">
    <source>
        <dbReference type="Proteomes" id="UP000075903"/>
    </source>
</evidence>
<dbReference type="AlphaFoldDB" id="A0A182VHX4"/>
<dbReference type="VEuPathDB" id="VectorBase:AMEM015262"/>
<sequence>MSPASAAVHEEMEMRQCSEINKREHWRRKTGGSWVHGRPACSWLERCAATVATVGLLWLAVGSTLAVASSVHDGHCKHQHPKAHEHSNNAHILRKCKHLGLLESVRNGSINSGQAGDGYWLLSSATASHRDLLRRLVTYDHDREDRTRGKKL</sequence>
<dbReference type="EnsemblMetazoa" id="AMEM015262-RA">
    <property type="protein sequence ID" value="AMEM015262-PA"/>
    <property type="gene ID" value="AMEM015262"/>
</dbReference>
<evidence type="ECO:0000313" key="1">
    <source>
        <dbReference type="EnsemblMetazoa" id="AMEM015262-PA"/>
    </source>
</evidence>
<name>A0A182VHX4_ANOME</name>
<proteinExistence type="predicted"/>
<reference evidence="1" key="1">
    <citation type="submission" date="2020-05" db="UniProtKB">
        <authorList>
            <consortium name="EnsemblMetazoa"/>
        </authorList>
    </citation>
    <scope>IDENTIFICATION</scope>
    <source>
        <strain evidence="1">MAF</strain>
    </source>
</reference>